<feature type="non-terminal residue" evidence="1">
    <location>
        <position position="74"/>
    </location>
</feature>
<dbReference type="HOGENOM" id="CLU_2694462_0_0_1"/>
<dbReference type="AlphaFoldDB" id="S8F451"/>
<gene>
    <name evidence="1" type="ORF">FOMPIDRAFT_161420</name>
</gene>
<keyword evidence="2" id="KW-1185">Reference proteome</keyword>
<evidence type="ECO:0000313" key="2">
    <source>
        <dbReference type="Proteomes" id="UP000015241"/>
    </source>
</evidence>
<dbReference type="SUPFAM" id="SSF52047">
    <property type="entry name" value="RNI-like"/>
    <property type="match status" value="1"/>
</dbReference>
<reference evidence="1 2" key="1">
    <citation type="journal article" date="2012" name="Science">
        <title>The Paleozoic origin of enzymatic lignin decomposition reconstructed from 31 fungal genomes.</title>
        <authorList>
            <person name="Floudas D."/>
            <person name="Binder M."/>
            <person name="Riley R."/>
            <person name="Barry K."/>
            <person name="Blanchette R.A."/>
            <person name="Henrissat B."/>
            <person name="Martinez A.T."/>
            <person name="Otillar R."/>
            <person name="Spatafora J.W."/>
            <person name="Yadav J.S."/>
            <person name="Aerts A."/>
            <person name="Benoit I."/>
            <person name="Boyd A."/>
            <person name="Carlson A."/>
            <person name="Copeland A."/>
            <person name="Coutinho P.M."/>
            <person name="de Vries R.P."/>
            <person name="Ferreira P."/>
            <person name="Findley K."/>
            <person name="Foster B."/>
            <person name="Gaskell J."/>
            <person name="Glotzer D."/>
            <person name="Gorecki P."/>
            <person name="Heitman J."/>
            <person name="Hesse C."/>
            <person name="Hori C."/>
            <person name="Igarashi K."/>
            <person name="Jurgens J.A."/>
            <person name="Kallen N."/>
            <person name="Kersten P."/>
            <person name="Kohler A."/>
            <person name="Kuees U."/>
            <person name="Kumar T.K.A."/>
            <person name="Kuo A."/>
            <person name="LaButti K."/>
            <person name="Larrondo L.F."/>
            <person name="Lindquist E."/>
            <person name="Ling A."/>
            <person name="Lombard V."/>
            <person name="Lucas S."/>
            <person name="Lundell T."/>
            <person name="Martin R."/>
            <person name="McLaughlin D.J."/>
            <person name="Morgenstern I."/>
            <person name="Morin E."/>
            <person name="Murat C."/>
            <person name="Nagy L.G."/>
            <person name="Nolan M."/>
            <person name="Ohm R.A."/>
            <person name="Patyshakuliyeva A."/>
            <person name="Rokas A."/>
            <person name="Ruiz-Duenas F.J."/>
            <person name="Sabat G."/>
            <person name="Salamov A."/>
            <person name="Samejima M."/>
            <person name="Schmutz J."/>
            <person name="Slot J.C."/>
            <person name="St John F."/>
            <person name="Stenlid J."/>
            <person name="Sun H."/>
            <person name="Sun S."/>
            <person name="Syed K."/>
            <person name="Tsang A."/>
            <person name="Wiebenga A."/>
            <person name="Young D."/>
            <person name="Pisabarro A."/>
            <person name="Eastwood D.C."/>
            <person name="Martin F."/>
            <person name="Cullen D."/>
            <person name="Grigoriev I.V."/>
            <person name="Hibbett D.S."/>
        </authorList>
    </citation>
    <scope>NUCLEOTIDE SEQUENCE</scope>
    <source>
        <strain evidence="2">FP-58527</strain>
    </source>
</reference>
<dbReference type="EMBL" id="KE504260">
    <property type="protein sequence ID" value="EPS93704.1"/>
    <property type="molecule type" value="Genomic_DNA"/>
</dbReference>
<name>S8F451_FOMSC</name>
<sequence length="74" mass="8299">MCSLTCLKFEGSIRGPYHPSFICSFSEFSALVHLTLQHFEIHSFFDLRSIICGLKTLRELHLSDGSLVSKAPTP</sequence>
<organism evidence="1 2">
    <name type="scientific">Fomitopsis schrenkii</name>
    <name type="common">Brown rot fungus</name>
    <dbReference type="NCBI Taxonomy" id="2126942"/>
    <lineage>
        <taxon>Eukaryota</taxon>
        <taxon>Fungi</taxon>
        <taxon>Dikarya</taxon>
        <taxon>Basidiomycota</taxon>
        <taxon>Agaricomycotina</taxon>
        <taxon>Agaricomycetes</taxon>
        <taxon>Polyporales</taxon>
        <taxon>Fomitopsis</taxon>
    </lineage>
</organism>
<accession>S8F451</accession>
<dbReference type="InParanoid" id="S8F451"/>
<dbReference type="Proteomes" id="UP000015241">
    <property type="component" value="Unassembled WGS sequence"/>
</dbReference>
<evidence type="ECO:0000313" key="1">
    <source>
        <dbReference type="EMBL" id="EPS93704.1"/>
    </source>
</evidence>
<proteinExistence type="predicted"/>
<protein>
    <submittedName>
        <fullName evidence="1">Uncharacterized protein</fullName>
    </submittedName>
</protein>